<proteinExistence type="predicted"/>
<gene>
    <name evidence="1" type="ORF">LZC95_25550</name>
</gene>
<evidence type="ECO:0000313" key="1">
    <source>
        <dbReference type="EMBL" id="WXB00167.1"/>
    </source>
</evidence>
<protein>
    <submittedName>
        <fullName evidence="1">Uncharacterized protein</fullName>
    </submittedName>
</protein>
<dbReference type="EMBL" id="CP089982">
    <property type="protein sequence ID" value="WXB00167.1"/>
    <property type="molecule type" value="Genomic_DNA"/>
</dbReference>
<organism evidence="1 2">
    <name type="scientific">Pendulispora brunnea</name>
    <dbReference type="NCBI Taxonomy" id="2905690"/>
    <lineage>
        <taxon>Bacteria</taxon>
        <taxon>Pseudomonadati</taxon>
        <taxon>Myxococcota</taxon>
        <taxon>Myxococcia</taxon>
        <taxon>Myxococcales</taxon>
        <taxon>Sorangiineae</taxon>
        <taxon>Pendulisporaceae</taxon>
        <taxon>Pendulispora</taxon>
    </lineage>
</organism>
<keyword evidence="2" id="KW-1185">Reference proteome</keyword>
<dbReference type="InterPro" id="IPR055876">
    <property type="entry name" value="DUF7453"/>
</dbReference>
<dbReference type="NCBIfam" id="TIGR05002">
    <property type="entry name" value="NxxGxxAF_repeat"/>
    <property type="match status" value="2"/>
</dbReference>
<reference evidence="1 2" key="1">
    <citation type="submission" date="2021-12" db="EMBL/GenBank/DDBJ databases">
        <title>Discovery of the Pendulisporaceae a myxobacterial family with distinct sporulation behavior and unique specialized metabolism.</title>
        <authorList>
            <person name="Garcia R."/>
            <person name="Popoff A."/>
            <person name="Bader C.D."/>
            <person name="Loehr J."/>
            <person name="Walesch S."/>
            <person name="Walt C."/>
            <person name="Boldt J."/>
            <person name="Bunk B."/>
            <person name="Haeckl F.J.F.P.J."/>
            <person name="Gunesch A.P."/>
            <person name="Birkelbach J."/>
            <person name="Nuebel U."/>
            <person name="Pietschmann T."/>
            <person name="Bach T."/>
            <person name="Mueller R."/>
        </authorList>
    </citation>
    <scope>NUCLEOTIDE SEQUENCE [LARGE SCALE GENOMIC DNA]</scope>
    <source>
        <strain evidence="1 2">MSr12523</strain>
    </source>
</reference>
<sequence length="390" mass="40434">MAFDTDLTPSGAVGIYRYDRGHILEIAKSGGAAPGGGTFKFPITMSMNGSGDVAFTGLLEPGGLLPRGAGAGVYAYSSRTGSLRAVLTPGVTRAPGGGVFRGVNVHEEINDNGVVSFPGLHPTPHGIPGNPSGLGSGIFRADPDGRIAGLAVPGDPAPGGVLDFAYNATINERGDVAFGGHILGEECVDNPADEKVIHCRTGVYTRRAGGPITTVAHRGDPAPKGGIYRQAHTANIDRWGNVVFIGDLTPPPEEFGAYTGVYLYMAALGSVFPIVRPGDALPGGGHLKSVHFDVGSKYLSDWGQITIPAFLDTFTNGVRDEGIYVWSLGTLHLVARTGTVIPGIGKIASFASASGYGNVAQNNLGQLSFRARLDDGRFIVLLASPHGFVD</sequence>
<dbReference type="Proteomes" id="UP001379533">
    <property type="component" value="Chromosome"/>
</dbReference>
<accession>A0ABZ2KNQ7</accession>
<dbReference type="InterPro" id="IPR018524">
    <property type="entry name" value="DNA/RNA_endonuclease_AS"/>
</dbReference>
<dbReference type="PROSITE" id="PS01070">
    <property type="entry name" value="NUCLEASE_NON_SPEC"/>
    <property type="match status" value="1"/>
</dbReference>
<evidence type="ECO:0000313" key="2">
    <source>
        <dbReference type="Proteomes" id="UP001379533"/>
    </source>
</evidence>
<name>A0ABZ2KNQ7_9BACT</name>
<dbReference type="Pfam" id="PF24251">
    <property type="entry name" value="DUF7453"/>
    <property type="match status" value="1"/>
</dbReference>